<name>A0A7W7CGQ3_9PSEU</name>
<evidence type="ECO:0000313" key="3">
    <source>
        <dbReference type="Proteomes" id="UP000533598"/>
    </source>
</evidence>
<keyword evidence="1" id="KW-0472">Membrane</keyword>
<feature type="transmembrane region" description="Helical" evidence="1">
    <location>
        <begin position="12"/>
        <end position="34"/>
    </location>
</feature>
<protein>
    <submittedName>
        <fullName evidence="2">Flp pilus assembly protein TadG</fullName>
    </submittedName>
</protein>
<sequence length="143" mass="14816">MNPAPRRRLDDRGVVSAMTAILGFALVLVLALVVDGTGKIRAYSRADALAAEAARAALTAVDTRSTPIQLDVPAAHTAARDYLARSGCPGTVEITSTRTVHVQVRCTEPARIGILGSHYTVTGTATAALDVGTGPTPAARRGR</sequence>
<reference evidence="2 3" key="1">
    <citation type="submission" date="2020-08" db="EMBL/GenBank/DDBJ databases">
        <title>Sequencing the genomes of 1000 actinobacteria strains.</title>
        <authorList>
            <person name="Klenk H.-P."/>
        </authorList>
    </citation>
    <scope>NUCLEOTIDE SEQUENCE [LARGE SCALE GENOMIC DNA]</scope>
    <source>
        <strain evidence="2 3">DSM 44230</strain>
    </source>
</reference>
<keyword evidence="1" id="KW-0812">Transmembrane</keyword>
<evidence type="ECO:0000256" key="1">
    <source>
        <dbReference type="SAM" id="Phobius"/>
    </source>
</evidence>
<dbReference type="AlphaFoldDB" id="A0A7W7CGQ3"/>
<accession>A0A7W7CGQ3</accession>
<dbReference type="RefSeq" id="WP_185005240.1">
    <property type="nucleotide sequence ID" value="NZ_BAAAUI010000001.1"/>
</dbReference>
<dbReference type="EMBL" id="JACHMH010000001">
    <property type="protein sequence ID" value="MBB4679501.1"/>
    <property type="molecule type" value="Genomic_DNA"/>
</dbReference>
<dbReference type="Proteomes" id="UP000533598">
    <property type="component" value="Unassembled WGS sequence"/>
</dbReference>
<keyword evidence="1" id="KW-1133">Transmembrane helix</keyword>
<evidence type="ECO:0000313" key="2">
    <source>
        <dbReference type="EMBL" id="MBB4679501.1"/>
    </source>
</evidence>
<proteinExistence type="predicted"/>
<gene>
    <name evidence="2" type="ORF">HNR67_005619</name>
</gene>
<comment type="caution">
    <text evidence="2">The sequence shown here is derived from an EMBL/GenBank/DDBJ whole genome shotgun (WGS) entry which is preliminary data.</text>
</comment>
<organism evidence="2 3">
    <name type="scientific">Crossiella cryophila</name>
    <dbReference type="NCBI Taxonomy" id="43355"/>
    <lineage>
        <taxon>Bacteria</taxon>
        <taxon>Bacillati</taxon>
        <taxon>Actinomycetota</taxon>
        <taxon>Actinomycetes</taxon>
        <taxon>Pseudonocardiales</taxon>
        <taxon>Pseudonocardiaceae</taxon>
        <taxon>Crossiella</taxon>
    </lineage>
</organism>
<keyword evidence="3" id="KW-1185">Reference proteome</keyword>